<protein>
    <submittedName>
        <fullName evidence="1">Uncharacterized protein</fullName>
    </submittedName>
</protein>
<dbReference type="EMBL" id="CM055101">
    <property type="protein sequence ID" value="KAJ7541644.1"/>
    <property type="molecule type" value="Genomic_DNA"/>
</dbReference>
<evidence type="ECO:0000313" key="2">
    <source>
        <dbReference type="Proteomes" id="UP001162992"/>
    </source>
</evidence>
<gene>
    <name evidence="1" type="ORF">O6H91_10G068400</name>
</gene>
<sequence length="113" mass="13289">MGSSPVRKTGLQILFSLSLSLSIDREEWVWQQESLSLSIDREEWAWRQEAGRDLFFGNMTNVTLTAKMIFHLFSIISCCVYWIGPSGRKYMSWFHHPMKRCLQRTSPIFLVNK</sequence>
<comment type="caution">
    <text evidence="1">The sequence shown here is derived from an EMBL/GenBank/DDBJ whole genome shotgun (WGS) entry which is preliminary data.</text>
</comment>
<dbReference type="Proteomes" id="UP001162992">
    <property type="component" value="Chromosome 10"/>
</dbReference>
<name>A0ACC2CIE1_DIPCM</name>
<keyword evidence="2" id="KW-1185">Reference proteome</keyword>
<accession>A0ACC2CIE1</accession>
<evidence type="ECO:0000313" key="1">
    <source>
        <dbReference type="EMBL" id="KAJ7541644.1"/>
    </source>
</evidence>
<reference evidence="2" key="1">
    <citation type="journal article" date="2024" name="Proc. Natl. Acad. Sci. U.S.A.">
        <title>Extraordinary preservation of gene collinearity over three hundred million years revealed in homosporous lycophytes.</title>
        <authorList>
            <person name="Li C."/>
            <person name="Wickell D."/>
            <person name="Kuo L.Y."/>
            <person name="Chen X."/>
            <person name="Nie B."/>
            <person name="Liao X."/>
            <person name="Peng D."/>
            <person name="Ji J."/>
            <person name="Jenkins J."/>
            <person name="Williams M."/>
            <person name="Shu S."/>
            <person name="Plott C."/>
            <person name="Barry K."/>
            <person name="Rajasekar S."/>
            <person name="Grimwood J."/>
            <person name="Han X."/>
            <person name="Sun S."/>
            <person name="Hou Z."/>
            <person name="He W."/>
            <person name="Dai G."/>
            <person name="Sun C."/>
            <person name="Schmutz J."/>
            <person name="Leebens-Mack J.H."/>
            <person name="Li F.W."/>
            <person name="Wang L."/>
        </authorList>
    </citation>
    <scope>NUCLEOTIDE SEQUENCE [LARGE SCALE GENOMIC DNA]</scope>
    <source>
        <strain evidence="2">cv. PW_Plant_1</strain>
    </source>
</reference>
<proteinExistence type="predicted"/>
<organism evidence="1 2">
    <name type="scientific">Diphasiastrum complanatum</name>
    <name type="common">Issler's clubmoss</name>
    <name type="synonym">Lycopodium complanatum</name>
    <dbReference type="NCBI Taxonomy" id="34168"/>
    <lineage>
        <taxon>Eukaryota</taxon>
        <taxon>Viridiplantae</taxon>
        <taxon>Streptophyta</taxon>
        <taxon>Embryophyta</taxon>
        <taxon>Tracheophyta</taxon>
        <taxon>Lycopodiopsida</taxon>
        <taxon>Lycopodiales</taxon>
        <taxon>Lycopodiaceae</taxon>
        <taxon>Lycopodioideae</taxon>
        <taxon>Diphasiastrum</taxon>
    </lineage>
</organism>